<evidence type="ECO:0000313" key="2">
    <source>
        <dbReference type="Proteomes" id="UP000823485"/>
    </source>
</evidence>
<name>A0ABS2R3C9_9BACI</name>
<sequence>MGQTKKINSLVLLGLGLSLAGAYLSSRENREKAMLKVRQIKHKVIRLRGAQEEDVNLVEKAGHPDKYSLEDAKMVSEGSQYGVHFYNEEQQQP</sequence>
<accession>A0ABS2R3C9</accession>
<comment type="caution">
    <text evidence="1">The sequence shown here is derived from an EMBL/GenBank/DDBJ whole genome shotgun (WGS) entry which is preliminary data.</text>
</comment>
<proteinExistence type="predicted"/>
<gene>
    <name evidence="1" type="ORF">JOC94_001129</name>
</gene>
<protein>
    <submittedName>
        <fullName evidence="1">Uncharacterized protein</fullName>
    </submittedName>
</protein>
<dbReference type="Proteomes" id="UP000823485">
    <property type="component" value="Unassembled WGS sequence"/>
</dbReference>
<dbReference type="RefSeq" id="WP_083717279.1">
    <property type="nucleotide sequence ID" value="NZ_JAFBFH010000005.1"/>
</dbReference>
<keyword evidence="2" id="KW-1185">Reference proteome</keyword>
<dbReference type="EMBL" id="JAFBFH010000005">
    <property type="protein sequence ID" value="MBM7714157.1"/>
    <property type="molecule type" value="Genomic_DNA"/>
</dbReference>
<evidence type="ECO:0000313" key="1">
    <source>
        <dbReference type="EMBL" id="MBM7714157.1"/>
    </source>
</evidence>
<organism evidence="1 2">
    <name type="scientific">Siminovitchia thermophila</name>
    <dbReference type="NCBI Taxonomy" id="1245522"/>
    <lineage>
        <taxon>Bacteria</taxon>
        <taxon>Bacillati</taxon>
        <taxon>Bacillota</taxon>
        <taxon>Bacilli</taxon>
        <taxon>Bacillales</taxon>
        <taxon>Bacillaceae</taxon>
        <taxon>Siminovitchia</taxon>
    </lineage>
</organism>
<reference evidence="1 2" key="1">
    <citation type="submission" date="2021-01" db="EMBL/GenBank/DDBJ databases">
        <title>Genomic Encyclopedia of Type Strains, Phase IV (KMG-IV): sequencing the most valuable type-strain genomes for metagenomic binning, comparative biology and taxonomic classification.</title>
        <authorList>
            <person name="Goeker M."/>
        </authorList>
    </citation>
    <scope>NUCLEOTIDE SEQUENCE [LARGE SCALE GENOMIC DNA]</scope>
    <source>
        <strain evidence="1 2">DSM 105453</strain>
    </source>
</reference>